<reference evidence="1 2" key="2">
    <citation type="submission" date="2018-06" db="EMBL/GenBank/DDBJ databases">
        <title>Metagenomic assembly of (sub)arctic Cyanobacteria and their associated microbiome from non-axenic cultures.</title>
        <authorList>
            <person name="Baurain D."/>
        </authorList>
    </citation>
    <scope>NUCLEOTIDE SEQUENCE [LARGE SCALE GENOMIC DNA]</scope>
    <source>
        <strain evidence="1">ULC129bin1</strain>
    </source>
</reference>
<gene>
    <name evidence="1" type="ORF">DCF25_02140</name>
</gene>
<evidence type="ECO:0000313" key="2">
    <source>
        <dbReference type="Proteomes" id="UP000249354"/>
    </source>
</evidence>
<dbReference type="AlphaFoldDB" id="A0A2W4WK27"/>
<proteinExistence type="predicted"/>
<accession>A0A2W4WK27</accession>
<sequence>MEQPSTSFTINCEDRWQVYHRLQELDIVCQCRGFQPLKANIKTANEVIQLWSIIRRVSQPRQMLIDTLDRSWRQPCGKPLV</sequence>
<dbReference type="NCBIfam" id="NF045598">
    <property type="entry name" value="asr1405_asl0597"/>
    <property type="match status" value="1"/>
</dbReference>
<evidence type="ECO:0000313" key="1">
    <source>
        <dbReference type="EMBL" id="PZO22735.1"/>
    </source>
</evidence>
<comment type="caution">
    <text evidence="1">The sequence shown here is derived from an EMBL/GenBank/DDBJ whole genome shotgun (WGS) entry which is preliminary data.</text>
</comment>
<dbReference type="InterPro" id="IPR054637">
    <property type="entry name" value="Asr1405_Asl0597-like"/>
</dbReference>
<protein>
    <submittedName>
        <fullName evidence="1">Uncharacterized protein</fullName>
    </submittedName>
</protein>
<name>A0A2W4WK27_9CYAN</name>
<organism evidence="1 2">
    <name type="scientific">Leptolyngbya foveolarum</name>
    <dbReference type="NCBI Taxonomy" id="47253"/>
    <lineage>
        <taxon>Bacteria</taxon>
        <taxon>Bacillati</taxon>
        <taxon>Cyanobacteriota</taxon>
        <taxon>Cyanophyceae</taxon>
        <taxon>Leptolyngbyales</taxon>
        <taxon>Leptolyngbyaceae</taxon>
        <taxon>Leptolyngbya group</taxon>
        <taxon>Leptolyngbya</taxon>
    </lineage>
</organism>
<dbReference type="Proteomes" id="UP000249354">
    <property type="component" value="Unassembled WGS sequence"/>
</dbReference>
<dbReference type="EMBL" id="QBMC01000007">
    <property type="protein sequence ID" value="PZO22735.1"/>
    <property type="molecule type" value="Genomic_DNA"/>
</dbReference>
<reference evidence="2" key="1">
    <citation type="submission" date="2018-04" db="EMBL/GenBank/DDBJ databases">
        <authorList>
            <person name="Cornet L."/>
        </authorList>
    </citation>
    <scope>NUCLEOTIDE SEQUENCE [LARGE SCALE GENOMIC DNA]</scope>
</reference>